<gene>
    <name evidence="7" type="primary">rplV</name>
    <name evidence="11" type="ORF">COT51_03665</name>
</gene>
<comment type="similarity">
    <text evidence="1 7 8">Belongs to the universal ribosomal protein uL22 family.</text>
</comment>
<proteinExistence type="inferred from homology"/>
<dbReference type="GO" id="GO:0019843">
    <property type="term" value="F:rRNA binding"/>
    <property type="evidence" value="ECO:0007669"/>
    <property type="project" value="UniProtKB-UniRule"/>
</dbReference>
<dbReference type="HAMAP" id="MF_01331_B">
    <property type="entry name" value="Ribosomal_uL22_B"/>
    <property type="match status" value="1"/>
</dbReference>
<evidence type="ECO:0000256" key="6">
    <source>
        <dbReference type="ARBA" id="ARBA00035207"/>
    </source>
</evidence>
<dbReference type="SUPFAM" id="SSF54843">
    <property type="entry name" value="Ribosomal protein L22"/>
    <property type="match status" value="1"/>
</dbReference>
<comment type="subunit">
    <text evidence="7 9">Part of the 50S ribosomal subunit.</text>
</comment>
<evidence type="ECO:0000313" key="11">
    <source>
        <dbReference type="EMBL" id="PIS21287.1"/>
    </source>
</evidence>
<keyword evidence="2 7" id="KW-0699">rRNA-binding</keyword>
<evidence type="ECO:0000313" key="12">
    <source>
        <dbReference type="Proteomes" id="UP000231098"/>
    </source>
</evidence>
<dbReference type="CDD" id="cd00336">
    <property type="entry name" value="Ribosomal_L22"/>
    <property type="match status" value="1"/>
</dbReference>
<evidence type="ECO:0000256" key="1">
    <source>
        <dbReference type="ARBA" id="ARBA00009451"/>
    </source>
</evidence>
<comment type="function">
    <text evidence="7 10">This protein binds specifically to 23S rRNA; its binding is stimulated by other ribosomal proteins, e.g., L4, L17, and L20. It is important during the early stages of 50S assembly. It makes multiple contacts with different domains of the 23S rRNA in the assembled 50S subunit and ribosome.</text>
</comment>
<reference evidence="12" key="1">
    <citation type="submission" date="2017-09" db="EMBL/GenBank/DDBJ databases">
        <title>Depth-based differentiation of microbial function through sediment-hosted aquifers and enrichment of novel symbionts in the deep terrestrial subsurface.</title>
        <authorList>
            <person name="Probst A.J."/>
            <person name="Ladd B."/>
            <person name="Jarett J.K."/>
            <person name="Geller-Mcgrath D.E."/>
            <person name="Sieber C.M.K."/>
            <person name="Emerson J.B."/>
            <person name="Anantharaman K."/>
            <person name="Thomas B.C."/>
            <person name="Malmstrom R."/>
            <person name="Stieglmeier M."/>
            <person name="Klingl A."/>
            <person name="Woyke T."/>
            <person name="Ryan C.M."/>
            <person name="Banfield J.F."/>
        </authorList>
    </citation>
    <scope>NUCLEOTIDE SEQUENCE [LARGE SCALE GENOMIC DNA]</scope>
</reference>
<dbReference type="Gene3D" id="3.90.470.10">
    <property type="entry name" value="Ribosomal protein L22/L17"/>
    <property type="match status" value="1"/>
</dbReference>
<dbReference type="EMBL" id="PEYV01000059">
    <property type="protein sequence ID" value="PIS21287.1"/>
    <property type="molecule type" value="Genomic_DNA"/>
</dbReference>
<evidence type="ECO:0000256" key="7">
    <source>
        <dbReference type="HAMAP-Rule" id="MF_01331"/>
    </source>
</evidence>
<evidence type="ECO:0000256" key="3">
    <source>
        <dbReference type="ARBA" id="ARBA00022884"/>
    </source>
</evidence>
<organism evidence="11 12">
    <name type="scientific">candidate division WWE3 bacterium CG08_land_8_20_14_0_20_41_15</name>
    <dbReference type="NCBI Taxonomy" id="1975086"/>
    <lineage>
        <taxon>Bacteria</taxon>
        <taxon>Katanobacteria</taxon>
    </lineage>
</organism>
<dbReference type="InterPro" id="IPR047867">
    <property type="entry name" value="Ribosomal_uL22_bac/org-type"/>
</dbReference>
<dbReference type="Proteomes" id="UP000231098">
    <property type="component" value="Unassembled WGS sequence"/>
</dbReference>
<accession>A0A2H0X8M5</accession>
<protein>
    <recommendedName>
        <fullName evidence="6 7">Large ribosomal subunit protein uL22</fullName>
    </recommendedName>
</protein>
<dbReference type="InterPro" id="IPR005727">
    <property type="entry name" value="Ribosomal_uL22_bac/chlpt-type"/>
</dbReference>
<keyword evidence="4 7" id="KW-0689">Ribosomal protein</keyword>
<evidence type="ECO:0000256" key="2">
    <source>
        <dbReference type="ARBA" id="ARBA00022730"/>
    </source>
</evidence>
<comment type="caution">
    <text evidence="11">The sequence shown here is derived from an EMBL/GenBank/DDBJ whole genome shotgun (WGS) entry which is preliminary data.</text>
</comment>
<evidence type="ECO:0000256" key="5">
    <source>
        <dbReference type="ARBA" id="ARBA00023274"/>
    </source>
</evidence>
<evidence type="ECO:0000256" key="9">
    <source>
        <dbReference type="RuleBase" id="RU004006"/>
    </source>
</evidence>
<dbReference type="PANTHER" id="PTHR13501:SF8">
    <property type="entry name" value="LARGE RIBOSOMAL SUBUNIT PROTEIN UL22M"/>
    <property type="match status" value="1"/>
</dbReference>
<sequence>MNEATVLGKYIRISPTKLGRSADLIRGIKVTEAKRRLEFAGNKSAEILLKRVNDGVSNAKNKGLKEENLLVKEVLIGPGPSAKRIRAGAQGRAKRILKKTSQLFIRLEELT</sequence>
<evidence type="ECO:0000256" key="10">
    <source>
        <dbReference type="RuleBase" id="RU004008"/>
    </source>
</evidence>
<dbReference type="GO" id="GO:0003735">
    <property type="term" value="F:structural constituent of ribosome"/>
    <property type="evidence" value="ECO:0007669"/>
    <property type="project" value="InterPro"/>
</dbReference>
<dbReference type="InterPro" id="IPR036394">
    <property type="entry name" value="Ribosomal_uL22_sf"/>
</dbReference>
<dbReference type="InterPro" id="IPR001063">
    <property type="entry name" value="Ribosomal_uL22"/>
</dbReference>
<dbReference type="NCBIfam" id="TIGR01044">
    <property type="entry name" value="rplV_bact"/>
    <property type="match status" value="1"/>
</dbReference>
<keyword evidence="5 7" id="KW-0687">Ribonucleoprotein</keyword>
<evidence type="ECO:0000256" key="8">
    <source>
        <dbReference type="RuleBase" id="RU004005"/>
    </source>
</evidence>
<dbReference type="GO" id="GO:0015934">
    <property type="term" value="C:large ribosomal subunit"/>
    <property type="evidence" value="ECO:0007669"/>
    <property type="project" value="InterPro"/>
</dbReference>
<evidence type="ECO:0000256" key="4">
    <source>
        <dbReference type="ARBA" id="ARBA00022980"/>
    </source>
</evidence>
<dbReference type="PANTHER" id="PTHR13501">
    <property type="entry name" value="CHLOROPLAST 50S RIBOSOMAL PROTEIN L22-RELATED"/>
    <property type="match status" value="1"/>
</dbReference>
<keyword evidence="3 7" id="KW-0694">RNA-binding</keyword>
<name>A0A2H0X8M5_UNCKA</name>
<dbReference type="GO" id="GO:0006412">
    <property type="term" value="P:translation"/>
    <property type="evidence" value="ECO:0007669"/>
    <property type="project" value="UniProtKB-UniRule"/>
</dbReference>
<dbReference type="AlphaFoldDB" id="A0A2H0X8M5"/>
<dbReference type="Pfam" id="PF00237">
    <property type="entry name" value="Ribosomal_L22"/>
    <property type="match status" value="1"/>
</dbReference>
<comment type="function">
    <text evidence="7">The globular domain of the protein is located near the polypeptide exit tunnel on the outside of the subunit, while an extended beta-hairpin is found that lines the wall of the exit tunnel in the center of the 70S ribosome.</text>
</comment>